<organism evidence="2 3">
    <name type="scientific">Trichogramma kaykai</name>
    <dbReference type="NCBI Taxonomy" id="54128"/>
    <lineage>
        <taxon>Eukaryota</taxon>
        <taxon>Metazoa</taxon>
        <taxon>Ecdysozoa</taxon>
        <taxon>Arthropoda</taxon>
        <taxon>Hexapoda</taxon>
        <taxon>Insecta</taxon>
        <taxon>Pterygota</taxon>
        <taxon>Neoptera</taxon>
        <taxon>Endopterygota</taxon>
        <taxon>Hymenoptera</taxon>
        <taxon>Apocrita</taxon>
        <taxon>Proctotrupomorpha</taxon>
        <taxon>Chalcidoidea</taxon>
        <taxon>Trichogrammatidae</taxon>
        <taxon>Trichogramma</taxon>
    </lineage>
</organism>
<sequence>MVRVSDQPIVAKQRHREVPWSSSTGINDNRRQAIGETPEIRGDVLDAGPATLSKRLLLRRSTRGRRKSRQQPPTASLRSTGFLFLQYPLPLRFLQCRRSGS</sequence>
<reference evidence="2 3" key="1">
    <citation type="journal article" date="2024" name="bioRxiv">
        <title>A reference genome for Trichogramma kaykai: A tiny desert-dwelling parasitoid wasp with competing sex-ratio distorters.</title>
        <authorList>
            <person name="Culotta J."/>
            <person name="Lindsey A.R."/>
        </authorList>
    </citation>
    <scope>NUCLEOTIDE SEQUENCE [LARGE SCALE GENOMIC DNA]</scope>
    <source>
        <strain evidence="2 3">KSX58</strain>
    </source>
</reference>
<dbReference type="EMBL" id="JBJJXI010000037">
    <property type="protein sequence ID" value="KAL3402220.1"/>
    <property type="molecule type" value="Genomic_DNA"/>
</dbReference>
<gene>
    <name evidence="2" type="ORF">TKK_004754</name>
</gene>
<name>A0ABD2XAJ7_9HYME</name>
<evidence type="ECO:0000256" key="1">
    <source>
        <dbReference type="SAM" id="MobiDB-lite"/>
    </source>
</evidence>
<protein>
    <submittedName>
        <fullName evidence="2">Uncharacterized protein</fullName>
    </submittedName>
</protein>
<accession>A0ABD2XAJ7</accession>
<feature type="compositionally biased region" description="Basic residues" evidence="1">
    <location>
        <begin position="58"/>
        <end position="69"/>
    </location>
</feature>
<evidence type="ECO:0000313" key="3">
    <source>
        <dbReference type="Proteomes" id="UP001627154"/>
    </source>
</evidence>
<dbReference type="Proteomes" id="UP001627154">
    <property type="component" value="Unassembled WGS sequence"/>
</dbReference>
<dbReference type="AlphaFoldDB" id="A0ABD2XAJ7"/>
<comment type="caution">
    <text evidence="2">The sequence shown here is derived from an EMBL/GenBank/DDBJ whole genome shotgun (WGS) entry which is preliminary data.</text>
</comment>
<proteinExistence type="predicted"/>
<evidence type="ECO:0000313" key="2">
    <source>
        <dbReference type="EMBL" id="KAL3402220.1"/>
    </source>
</evidence>
<feature type="region of interest" description="Disordered" evidence="1">
    <location>
        <begin position="1"/>
        <end position="33"/>
    </location>
</feature>
<keyword evidence="3" id="KW-1185">Reference proteome</keyword>
<feature type="region of interest" description="Disordered" evidence="1">
    <location>
        <begin position="58"/>
        <end position="77"/>
    </location>
</feature>